<accession>A0ABQ4KA97</accession>
<evidence type="ECO:0000313" key="3">
    <source>
        <dbReference type="EMBL" id="GIN22127.1"/>
    </source>
</evidence>
<feature type="coiled-coil region" evidence="1">
    <location>
        <begin position="149"/>
        <end position="176"/>
    </location>
</feature>
<name>A0ABQ4KA97_9BACI</name>
<proteinExistence type="predicted"/>
<evidence type="ECO:0000313" key="4">
    <source>
        <dbReference type="Proteomes" id="UP000680279"/>
    </source>
</evidence>
<keyword evidence="2" id="KW-0812">Transmembrane</keyword>
<keyword evidence="1" id="KW-0175">Coiled coil</keyword>
<evidence type="ECO:0000256" key="2">
    <source>
        <dbReference type="SAM" id="Phobius"/>
    </source>
</evidence>
<comment type="caution">
    <text evidence="3">The sequence shown here is derived from an EMBL/GenBank/DDBJ whole genome shotgun (WGS) entry which is preliminary data.</text>
</comment>
<dbReference type="Proteomes" id="UP000680279">
    <property type="component" value="Unassembled WGS sequence"/>
</dbReference>
<protein>
    <submittedName>
        <fullName evidence="3">Uncharacterized protein</fullName>
    </submittedName>
</protein>
<organism evidence="3 4">
    <name type="scientific">Siminovitchia fordii</name>
    <dbReference type="NCBI Taxonomy" id="254759"/>
    <lineage>
        <taxon>Bacteria</taxon>
        <taxon>Bacillati</taxon>
        <taxon>Bacillota</taxon>
        <taxon>Bacilli</taxon>
        <taxon>Bacillales</taxon>
        <taxon>Bacillaceae</taxon>
        <taxon>Siminovitchia</taxon>
    </lineage>
</organism>
<reference evidence="3 4" key="1">
    <citation type="submission" date="2021-03" db="EMBL/GenBank/DDBJ databases">
        <title>Antimicrobial resistance genes in bacteria isolated from Japanese honey, and their potential for conferring macrolide and lincosamide resistance in the American foulbrood pathogen Paenibacillus larvae.</title>
        <authorList>
            <person name="Okamoto M."/>
            <person name="Kumagai M."/>
            <person name="Kanamori H."/>
            <person name="Takamatsu D."/>
        </authorList>
    </citation>
    <scope>NUCLEOTIDE SEQUENCE [LARGE SCALE GENOMIC DNA]</scope>
    <source>
        <strain evidence="3 4">J1TS3</strain>
    </source>
</reference>
<evidence type="ECO:0000256" key="1">
    <source>
        <dbReference type="SAM" id="Coils"/>
    </source>
</evidence>
<keyword evidence="2" id="KW-0472">Membrane</keyword>
<keyword evidence="4" id="KW-1185">Reference proteome</keyword>
<dbReference type="EMBL" id="BOQT01000013">
    <property type="protein sequence ID" value="GIN22127.1"/>
    <property type="molecule type" value="Genomic_DNA"/>
</dbReference>
<feature type="transmembrane region" description="Helical" evidence="2">
    <location>
        <begin position="6"/>
        <end position="23"/>
    </location>
</feature>
<sequence length="181" mass="21175">MKKNRLPVYLFLFFIAVIAFSMYGRSEIKNFPEGKVTSYQHSMKASMMDILNYIPIEQIEKEKVMSKDQSVIFLKKTDRILSSYTELREISSIYMNPDESILNTQSILEILYVSFSQLEEDKTNTIKLTDGQAGYISDVYRFFSDVHHIDILNLELDESLEEMEKVAEKYPNLSRRIEGLK</sequence>
<keyword evidence="2" id="KW-1133">Transmembrane helix</keyword>
<dbReference type="RefSeq" id="WP_018708617.1">
    <property type="nucleotide sequence ID" value="NZ_BOQT01000013.1"/>
</dbReference>
<gene>
    <name evidence="3" type="ORF">J1TS3_32610</name>
</gene>